<proteinExistence type="predicted"/>
<reference evidence="4 5" key="1">
    <citation type="submission" date="2019-04" db="EMBL/GenBank/DDBJ databases">
        <title>Friends and foes A comparative genomics study of 23 Aspergillus species from section Flavi.</title>
        <authorList>
            <consortium name="DOE Joint Genome Institute"/>
            <person name="Kjaerbolling I."/>
            <person name="Vesth T."/>
            <person name="Frisvad J.C."/>
            <person name="Nybo J.L."/>
            <person name="Theobald S."/>
            <person name="Kildgaard S."/>
            <person name="Isbrandt T."/>
            <person name="Kuo A."/>
            <person name="Sato A."/>
            <person name="Lyhne E.K."/>
            <person name="Kogle M.E."/>
            <person name="Wiebenga A."/>
            <person name="Kun R.S."/>
            <person name="Lubbers R.J."/>
            <person name="Makela M.R."/>
            <person name="Barry K."/>
            <person name="Chovatia M."/>
            <person name="Clum A."/>
            <person name="Daum C."/>
            <person name="Haridas S."/>
            <person name="He G."/>
            <person name="LaButti K."/>
            <person name="Lipzen A."/>
            <person name="Mondo S."/>
            <person name="Riley R."/>
            <person name="Salamov A."/>
            <person name="Simmons B.A."/>
            <person name="Magnuson J.K."/>
            <person name="Henrissat B."/>
            <person name="Mortensen U.H."/>
            <person name="Larsen T.O."/>
            <person name="Devries R.P."/>
            <person name="Grigoriev I.V."/>
            <person name="Machida M."/>
            <person name="Baker S.E."/>
            <person name="Andersen M.R."/>
        </authorList>
    </citation>
    <scope>NUCLEOTIDE SEQUENCE [LARGE SCALE GENOMIC DNA]</scope>
    <source>
        <strain evidence="4 5">CBS 117625</strain>
    </source>
</reference>
<dbReference type="OrthoDB" id="21416at2759"/>
<gene>
    <name evidence="4" type="ORF">BDV38DRAFT_290743</name>
</gene>
<dbReference type="InterPro" id="IPR036770">
    <property type="entry name" value="Ankyrin_rpt-contain_sf"/>
</dbReference>
<dbReference type="GeneID" id="43645764"/>
<dbReference type="PROSITE" id="PS50088">
    <property type="entry name" value="ANK_REPEAT"/>
    <property type="match status" value="5"/>
</dbReference>
<evidence type="ECO:0000313" key="5">
    <source>
        <dbReference type="Proteomes" id="UP000325672"/>
    </source>
</evidence>
<dbReference type="Pfam" id="PF00023">
    <property type="entry name" value="Ank"/>
    <property type="match status" value="2"/>
</dbReference>
<feature type="repeat" description="ANK" evidence="3">
    <location>
        <begin position="783"/>
        <end position="818"/>
    </location>
</feature>
<evidence type="ECO:0000256" key="2">
    <source>
        <dbReference type="ARBA" id="ARBA00023043"/>
    </source>
</evidence>
<accession>A0A5N6T1L4</accession>
<dbReference type="SUPFAM" id="SSF48403">
    <property type="entry name" value="Ankyrin repeat"/>
    <property type="match status" value="3"/>
</dbReference>
<dbReference type="EMBL" id="ML743563">
    <property type="protein sequence ID" value="KAE8139934.1"/>
    <property type="molecule type" value="Genomic_DNA"/>
</dbReference>
<keyword evidence="1" id="KW-0677">Repeat</keyword>
<dbReference type="InterPro" id="IPR002110">
    <property type="entry name" value="Ankyrin_rpt"/>
</dbReference>
<evidence type="ECO:0000313" key="4">
    <source>
        <dbReference type="EMBL" id="KAE8139934.1"/>
    </source>
</evidence>
<feature type="repeat" description="ANK" evidence="3">
    <location>
        <begin position="64"/>
        <end position="96"/>
    </location>
</feature>
<sequence>MSHENPTIQAACASGSLESLKNAIPTASTEELNSALCDSCASGNVSFAEALLECPRTDVNAVKDGRTTLFIAVSHCYLEVVRLLVDHGADARLKSWEEPPSSSQSKIEPIFTPLHGFLRPRRERRQSDPLPSEVFPELLPLLLRAGCDLNARDATGRTVLHESVHDNMPYTKLLIESGADVNAVDDSGSTPLHLLSLHKSGDIFQLFLNRGAKLDVKRVSDGQSPLQCFAAQGQLGDLSLFRPDVSSWNDTDAKGNTLLHLAARGHRPGSRTISELLKLGLPVDYERQVTFLIKRGANVNTQNYKGNGVLHYKRGNGRRGNEALEFLLSIGADPNMANYEGDTVLHRLAADFASFSDESDIYIIQKLLDAGVSPTQANFKGQTPLYLLSDHDGIRPIHLAASCSETLVARLIDLGADTTAVTGDGRNLLHIASTARQANIVGLLLEHYTSINQLSLVNKRCKNGRTPLHDACRSGRLETVSLLLEFGADVNAEVDAKYHRGETPLLVCCEYAKEEQRWPVHLELPELDGKVSAAGILSKDEKRPNLPQLIDKVSREAIRRLEVTSENDTTNVTGILRALVAHGATLTHWPSRMSPMAEAVFSGSEELVSELGRLMEQHGLETMRFPDFGYMYLTLTSRHLPDILDVCFRESVSDRTVARLLLLRQYHALAEGLEKHADTAHVQTALPGILVNLAKWGYADLFKRLGNLMADPGWINGGVNTLKKQLMPYLLIAAERKVPNLEVIKVIVEHFKADINVQFQPGIEIRPKLPFQSTIWLRRAYQPGESALHYLAKGGQWWHTKAVQYLLQHGANPNLQMHKSLSESHQRKKIVKTLLEAGADPNMPSYNGWSPLSLATRVLFTTLDNLNLDILSLLQESGINCNTTTVQKEGNNLTNFTLHALHYLSMPKFNESNTRDSAIKFIKYLLQQGADPFRACSDETTILHHIFEHGGTIQPFLEISDLDLERRDAQGRTLLLAASRCEIVGTDSFAVTYPLYEPIPKYIRIVAYPEGDITRAMTLYKRGADITAVDHAGNSTLHHLVAVYCDSVAGQKQYRQTVETFVRKAPELLHQANKEGKTPVDIARGAEQKWALEAIHNAGVEIEDA</sequence>
<dbReference type="Pfam" id="PF12796">
    <property type="entry name" value="Ank_2"/>
    <property type="match status" value="3"/>
</dbReference>
<dbReference type="PANTHER" id="PTHR24198:SF165">
    <property type="entry name" value="ANKYRIN REPEAT-CONTAINING PROTEIN-RELATED"/>
    <property type="match status" value="1"/>
</dbReference>
<evidence type="ECO:0000256" key="3">
    <source>
        <dbReference type="PROSITE-ProRule" id="PRU00023"/>
    </source>
</evidence>
<dbReference type="RefSeq" id="XP_031915997.1">
    <property type="nucleotide sequence ID" value="XM_032061554.1"/>
</dbReference>
<protein>
    <submittedName>
        <fullName evidence="4">Ankyrin repeat-containing domain protein</fullName>
    </submittedName>
</protein>
<dbReference type="PRINTS" id="PR01415">
    <property type="entry name" value="ANKYRIN"/>
</dbReference>
<dbReference type="Proteomes" id="UP000325672">
    <property type="component" value="Unassembled WGS sequence"/>
</dbReference>
<feature type="repeat" description="ANK" evidence="3">
    <location>
        <begin position="424"/>
        <end position="456"/>
    </location>
</feature>
<dbReference type="AlphaFoldDB" id="A0A5N6T1L4"/>
<dbReference type="Gene3D" id="1.25.40.20">
    <property type="entry name" value="Ankyrin repeat-containing domain"/>
    <property type="match status" value="7"/>
</dbReference>
<evidence type="ECO:0000256" key="1">
    <source>
        <dbReference type="ARBA" id="ARBA00022737"/>
    </source>
</evidence>
<organism evidence="4 5">
    <name type="scientific">Aspergillus pseudotamarii</name>
    <dbReference type="NCBI Taxonomy" id="132259"/>
    <lineage>
        <taxon>Eukaryota</taxon>
        <taxon>Fungi</taxon>
        <taxon>Dikarya</taxon>
        <taxon>Ascomycota</taxon>
        <taxon>Pezizomycotina</taxon>
        <taxon>Eurotiomycetes</taxon>
        <taxon>Eurotiomycetidae</taxon>
        <taxon>Eurotiales</taxon>
        <taxon>Aspergillaceae</taxon>
        <taxon>Aspergillus</taxon>
        <taxon>Aspergillus subgen. Circumdati</taxon>
    </lineage>
</organism>
<keyword evidence="2 3" id="KW-0040">ANK repeat</keyword>
<dbReference type="SMART" id="SM00248">
    <property type="entry name" value="ANK"/>
    <property type="match status" value="13"/>
</dbReference>
<keyword evidence="5" id="KW-1185">Reference proteome</keyword>
<dbReference type="PROSITE" id="PS50297">
    <property type="entry name" value="ANK_REP_REGION"/>
    <property type="match status" value="4"/>
</dbReference>
<feature type="repeat" description="ANK" evidence="3">
    <location>
        <begin position="463"/>
        <end position="495"/>
    </location>
</feature>
<name>A0A5N6T1L4_ASPPS</name>
<dbReference type="PANTHER" id="PTHR24198">
    <property type="entry name" value="ANKYRIN REPEAT AND PROTEIN KINASE DOMAIN-CONTAINING PROTEIN"/>
    <property type="match status" value="1"/>
</dbReference>
<feature type="repeat" description="ANK" evidence="3">
    <location>
        <begin position="187"/>
        <end position="219"/>
    </location>
</feature>